<dbReference type="PANTHER" id="PTHR32552">
    <property type="entry name" value="FERRICHROME IRON RECEPTOR-RELATED"/>
    <property type="match status" value="1"/>
</dbReference>
<comment type="subcellular location">
    <subcellularLocation>
        <location evidence="1 14">Cell outer membrane</location>
        <topology evidence="1 14">Multi-pass membrane protein</topology>
    </subcellularLocation>
</comment>
<evidence type="ECO:0000256" key="8">
    <source>
        <dbReference type="ARBA" id="ARBA00023004"/>
    </source>
</evidence>
<gene>
    <name evidence="19" type="ORF">UF78_19890</name>
</gene>
<evidence type="ECO:0000256" key="6">
    <source>
        <dbReference type="ARBA" id="ARBA00022692"/>
    </source>
</evidence>
<keyword evidence="5" id="KW-0410">Iron transport</keyword>
<evidence type="ECO:0000256" key="14">
    <source>
        <dbReference type="PROSITE-ProRule" id="PRU01360"/>
    </source>
</evidence>
<evidence type="ECO:0000256" key="10">
    <source>
        <dbReference type="ARBA" id="ARBA00023077"/>
    </source>
</evidence>
<dbReference type="PATRIC" id="fig|316.101.peg.2819"/>
<keyword evidence="11 14" id="KW-0472">Membrane</keyword>
<dbReference type="SUPFAM" id="SSF56935">
    <property type="entry name" value="Porins"/>
    <property type="match status" value="1"/>
</dbReference>
<keyword evidence="10 16" id="KW-0798">TonB box</keyword>
<dbReference type="GO" id="GO:0038023">
    <property type="term" value="F:signaling receptor activity"/>
    <property type="evidence" value="ECO:0007669"/>
    <property type="project" value="InterPro"/>
</dbReference>
<evidence type="ECO:0000256" key="4">
    <source>
        <dbReference type="ARBA" id="ARBA00022452"/>
    </source>
</evidence>
<dbReference type="InterPro" id="IPR010917">
    <property type="entry name" value="TonB_rcpt_CS"/>
</dbReference>
<dbReference type="PROSITE" id="PS01156">
    <property type="entry name" value="TONB_DEPENDENT_REC_2"/>
    <property type="match status" value="1"/>
</dbReference>
<feature type="domain" description="Secretin/TonB short N-terminal" evidence="18">
    <location>
        <begin position="60"/>
        <end position="111"/>
    </location>
</feature>
<evidence type="ECO:0000313" key="19">
    <source>
        <dbReference type="EMBL" id="KJH79429.1"/>
    </source>
</evidence>
<comment type="caution">
    <text evidence="19">The sequence shown here is derived from an EMBL/GenBank/DDBJ whole genome shotgun (WGS) entry which is preliminary data.</text>
</comment>
<dbReference type="Proteomes" id="UP000032487">
    <property type="component" value="Unassembled WGS sequence"/>
</dbReference>
<proteinExistence type="inferred from homology"/>
<dbReference type="CDD" id="cd01347">
    <property type="entry name" value="ligand_gated_channel"/>
    <property type="match status" value="1"/>
</dbReference>
<dbReference type="InterPro" id="IPR012910">
    <property type="entry name" value="Plug_dom"/>
</dbReference>
<dbReference type="EMBL" id="JYHV01000037">
    <property type="protein sequence ID" value="KJH79429.1"/>
    <property type="molecule type" value="Genomic_DNA"/>
</dbReference>
<dbReference type="InterPro" id="IPR036942">
    <property type="entry name" value="Beta-barrel_TonB_sf"/>
</dbReference>
<dbReference type="Gene3D" id="2.170.130.10">
    <property type="entry name" value="TonB-dependent receptor, plug domain"/>
    <property type="match status" value="1"/>
</dbReference>
<dbReference type="RefSeq" id="WP_045163940.1">
    <property type="nucleotide sequence ID" value="NZ_JYHV01000037.1"/>
</dbReference>
<dbReference type="Pfam" id="PF00593">
    <property type="entry name" value="TonB_dep_Rec_b-barrel"/>
    <property type="match status" value="1"/>
</dbReference>
<dbReference type="GO" id="GO:0015344">
    <property type="term" value="F:siderophore uptake transmembrane transporter activity"/>
    <property type="evidence" value="ECO:0007669"/>
    <property type="project" value="TreeGrafter"/>
</dbReference>
<dbReference type="AlphaFoldDB" id="A0A0D9AF95"/>
<keyword evidence="6 14" id="KW-0812">Transmembrane</keyword>
<evidence type="ECO:0000256" key="1">
    <source>
        <dbReference type="ARBA" id="ARBA00004571"/>
    </source>
</evidence>
<keyword evidence="12" id="KW-0675">Receptor</keyword>
<organism evidence="19 20">
    <name type="scientific">Stutzerimonas stutzeri</name>
    <name type="common">Pseudomonas stutzeri</name>
    <dbReference type="NCBI Taxonomy" id="316"/>
    <lineage>
        <taxon>Bacteria</taxon>
        <taxon>Pseudomonadati</taxon>
        <taxon>Pseudomonadota</taxon>
        <taxon>Gammaproteobacteria</taxon>
        <taxon>Pseudomonadales</taxon>
        <taxon>Pseudomonadaceae</taxon>
        <taxon>Stutzerimonas</taxon>
    </lineage>
</organism>
<dbReference type="SMART" id="SM00965">
    <property type="entry name" value="STN"/>
    <property type="match status" value="1"/>
</dbReference>
<sequence>MPSLSLFRPSLLAVAIAVAPLPLLAQAANGEAVVGDVREYSLPAAPLASTLNRIAAEAGLVLSIDPALTRDRMAEPVQGRFDGQGALQRALRGSGLELRQDPSGSFSLQQAATEAMALPDVTVTATEALAEGGEESGYRASAVRNVGALGAMALQDAPYSVTVISSELMDNIQATSSDDIFKLSPTTQFTSPTSAGYASAVAIRGFSGVGNLSIANDGLRFSNGYDGGNFIEEMERLEILSGLSGFLYGPASPGGLVNYVLKRPTAERYNSVTYGTPGGENQYLHGDFGGPIDSEGRFAYRVNLLAQDGETAIDGQVERRHMASVALDWNVSDDLLIQFDASHKQSETRGLTSYWYFADQAFRPDADDLENDELYSQRWAYNDSRHDRVGSRFQWRLSDVFSLRGALGYSQYTTEYAYTGPTVNSAGVYVQPLYAFAPVETEETSGNLFLDAVFDTVGIGHEMTFGYQGNTARVRYNTDYIPYAAGTFCGSTGNGPQYVDVLCGAASFDKSPQVAKPAYDLGDGDYHLASRTQSDSVLIGDVITFNEQWSTILGVTHSRIKTFSDNFVWVEAFGSEPEIEDYSETKTSPNVSLVYKPVEWLTTYVTYIEGLQTGGVAPSGSNNAGQALAPIVSEQYEIGAKAELGGALYTVALFDIEKPNTYTNAANFFVQDGMQNNKGLEFSVTGNVTPALTLVGGVTLLDPVVEGAANAANDGNRPVDVARHLAKLYGEYAIFGVPGLTLTGGAFYTGKQYTDEANDNTIPSFTTFDLGGRYRMALADERALTLRANLSNLTDEEYWLSSHYIGAPRTLKLSAQLEF</sequence>
<dbReference type="GO" id="GO:0009279">
    <property type="term" value="C:cell outer membrane"/>
    <property type="evidence" value="ECO:0007669"/>
    <property type="project" value="UniProtKB-SubCell"/>
</dbReference>
<comment type="similarity">
    <text evidence="2 14 16">Belongs to the TonB-dependent receptor family.</text>
</comment>
<reference evidence="19 20" key="1">
    <citation type="submission" date="2015-02" db="EMBL/GenBank/DDBJ databases">
        <title>Draft genome sequence of Pseudomonas stutzeri NT0128 isolated from wheat (Triticum turgidum) rhizosphere.</title>
        <authorList>
            <person name="Tovi N."/>
            <person name="Frenk S."/>
            <person name="Hadar Y."/>
            <person name="Minz D."/>
        </authorList>
    </citation>
    <scope>NUCLEOTIDE SEQUENCE [LARGE SCALE GENOMIC DNA]</scope>
    <source>
        <strain evidence="19 20">NT0128</strain>
    </source>
</reference>
<evidence type="ECO:0000256" key="12">
    <source>
        <dbReference type="ARBA" id="ARBA00023170"/>
    </source>
</evidence>
<evidence type="ECO:0000256" key="3">
    <source>
        <dbReference type="ARBA" id="ARBA00022448"/>
    </source>
</evidence>
<dbReference type="Gene3D" id="2.40.170.20">
    <property type="entry name" value="TonB-dependent receptor, beta-barrel domain"/>
    <property type="match status" value="1"/>
</dbReference>
<evidence type="ECO:0000256" key="9">
    <source>
        <dbReference type="ARBA" id="ARBA00023065"/>
    </source>
</evidence>
<dbReference type="OrthoDB" id="8732650at2"/>
<keyword evidence="3 14" id="KW-0813">Transport</keyword>
<evidence type="ECO:0000256" key="17">
    <source>
        <dbReference type="SAM" id="SignalP"/>
    </source>
</evidence>
<dbReference type="PROSITE" id="PS52016">
    <property type="entry name" value="TONB_DEPENDENT_REC_3"/>
    <property type="match status" value="1"/>
</dbReference>
<evidence type="ECO:0000256" key="16">
    <source>
        <dbReference type="RuleBase" id="RU003357"/>
    </source>
</evidence>
<evidence type="ECO:0000256" key="7">
    <source>
        <dbReference type="ARBA" id="ARBA00022729"/>
    </source>
</evidence>
<dbReference type="NCBIfam" id="TIGR01783">
    <property type="entry name" value="TonB-siderophor"/>
    <property type="match status" value="1"/>
</dbReference>
<feature type="short sequence motif" description="TonB C-terminal box" evidence="15">
    <location>
        <begin position="802"/>
        <end position="819"/>
    </location>
</feature>
<evidence type="ECO:0000256" key="11">
    <source>
        <dbReference type="ARBA" id="ARBA00023136"/>
    </source>
</evidence>
<dbReference type="InterPro" id="IPR011662">
    <property type="entry name" value="Secretin/TonB_short_N"/>
</dbReference>
<evidence type="ECO:0000256" key="5">
    <source>
        <dbReference type="ARBA" id="ARBA00022496"/>
    </source>
</evidence>
<protein>
    <submittedName>
        <fullName evidence="19">Ligand-gated channel</fullName>
    </submittedName>
</protein>
<dbReference type="Gene3D" id="3.55.50.30">
    <property type="match status" value="1"/>
</dbReference>
<dbReference type="InterPro" id="IPR000531">
    <property type="entry name" value="Beta-barrel_TonB"/>
</dbReference>
<evidence type="ECO:0000313" key="20">
    <source>
        <dbReference type="Proteomes" id="UP000032487"/>
    </source>
</evidence>
<accession>A0A0D9AF95</accession>
<name>A0A0D9AF95_STUST</name>
<evidence type="ECO:0000256" key="13">
    <source>
        <dbReference type="ARBA" id="ARBA00023237"/>
    </source>
</evidence>
<dbReference type="GO" id="GO:0015891">
    <property type="term" value="P:siderophore transport"/>
    <property type="evidence" value="ECO:0007669"/>
    <property type="project" value="InterPro"/>
</dbReference>
<keyword evidence="9" id="KW-0406">Ion transport</keyword>
<dbReference type="InterPro" id="IPR010105">
    <property type="entry name" value="TonB_sidphr_rcpt"/>
</dbReference>
<evidence type="ECO:0000256" key="15">
    <source>
        <dbReference type="PROSITE-ProRule" id="PRU10144"/>
    </source>
</evidence>
<evidence type="ECO:0000259" key="18">
    <source>
        <dbReference type="SMART" id="SM00965"/>
    </source>
</evidence>
<feature type="signal peptide" evidence="17">
    <location>
        <begin position="1"/>
        <end position="27"/>
    </location>
</feature>
<dbReference type="PANTHER" id="PTHR32552:SF82">
    <property type="entry name" value="FCUA PROTEIN"/>
    <property type="match status" value="1"/>
</dbReference>
<feature type="chain" id="PRO_5002337903" evidence="17">
    <location>
        <begin position="28"/>
        <end position="819"/>
    </location>
</feature>
<dbReference type="InterPro" id="IPR037066">
    <property type="entry name" value="Plug_dom_sf"/>
</dbReference>
<keyword evidence="8" id="KW-0408">Iron</keyword>
<dbReference type="InterPro" id="IPR039426">
    <property type="entry name" value="TonB-dep_rcpt-like"/>
</dbReference>
<keyword evidence="13 14" id="KW-0998">Cell outer membrane</keyword>
<keyword evidence="4 14" id="KW-1134">Transmembrane beta strand</keyword>
<dbReference type="Pfam" id="PF07715">
    <property type="entry name" value="Plug"/>
    <property type="match status" value="1"/>
</dbReference>
<evidence type="ECO:0000256" key="2">
    <source>
        <dbReference type="ARBA" id="ARBA00009810"/>
    </source>
</evidence>
<keyword evidence="7 17" id="KW-0732">Signal</keyword>